<dbReference type="Pfam" id="PF07002">
    <property type="entry name" value="Copine"/>
    <property type="match status" value="1"/>
</dbReference>
<dbReference type="InterPro" id="IPR045052">
    <property type="entry name" value="Copine"/>
</dbReference>
<dbReference type="AlphaFoldDB" id="A0AAD1UB40"/>
<dbReference type="GO" id="GO:0071277">
    <property type="term" value="P:cellular response to calcium ion"/>
    <property type="evidence" value="ECO:0007669"/>
    <property type="project" value="TreeGrafter"/>
</dbReference>
<name>A0AAD1UB40_EUPCR</name>
<dbReference type="InterPro" id="IPR000008">
    <property type="entry name" value="C2_dom"/>
</dbReference>
<dbReference type="InterPro" id="IPR010734">
    <property type="entry name" value="Copine_C"/>
</dbReference>
<protein>
    <recommendedName>
        <fullName evidence="3">C2 domain-containing protein</fullName>
    </recommendedName>
</protein>
<comment type="similarity">
    <text evidence="1">Belongs to the copine family.</text>
</comment>
<accession>A0AAD1UB40</accession>
<dbReference type="SUPFAM" id="SSF53300">
    <property type="entry name" value="vWA-like"/>
    <property type="match status" value="1"/>
</dbReference>
<feature type="domain" description="C2" evidence="3">
    <location>
        <begin position="12"/>
        <end position="134"/>
    </location>
</feature>
<dbReference type="GO" id="GO:0005544">
    <property type="term" value="F:calcium-dependent phospholipid binding"/>
    <property type="evidence" value="ECO:0007669"/>
    <property type="project" value="InterPro"/>
</dbReference>
<evidence type="ECO:0000256" key="1">
    <source>
        <dbReference type="ARBA" id="ARBA00009048"/>
    </source>
</evidence>
<evidence type="ECO:0000313" key="5">
    <source>
        <dbReference type="Proteomes" id="UP001295684"/>
    </source>
</evidence>
<evidence type="ECO:0000259" key="3">
    <source>
        <dbReference type="PROSITE" id="PS50004"/>
    </source>
</evidence>
<sequence length="543" mass="62307">MEPSSPKEETKLPPELRPPCPSRPTEKSHHEIQLFISCCDLKDLYHGAKLDPYCRIWLKNDERTDWKLLCKTNVVRGTLNPDFATPIGIDYCFEKNQDIRFEIYDDDQGEEEPQAQHTCKVAQIVGSPSQTYSGDLDHRHEGGRIIVQAESIKREDQSIKISVSCTGLKSKKKNLGFTATDHPFLVIKKCDKHNPTDKDYAEAEVVYTSETQHKTLNPLWHVGELTIEDLCYSDLDIPLIFEIWSAQPKEKNRIYGTVKGTAREFMEKEDQPIPIIKRQGNQYGKLYFDKFKMVHNPAIIDYFQSGWNLTFSVAIDFSLSNGEFSDPGSLHFIDSDDFAKKSPYEEVLTEVGSILQWYTADNKIPALGFGARTRLSSRTMEPDCFNLNGLKDWEVEGIEGVIQAYRKAIEGGMQPSSPSNFEPCIRRMMEFIEERKEMNEYNVLLIITNEPSTDWATTIPTIAEASHLPLSIILVELGDTDILKYDSLQTDSSSFKDFKRKPSLREIFQFAKFSDYDDFPHSLKENLLQQIPDQFIEYRLLSS</sequence>
<evidence type="ECO:0000313" key="4">
    <source>
        <dbReference type="EMBL" id="CAI2363982.1"/>
    </source>
</evidence>
<dbReference type="Gene3D" id="2.60.40.150">
    <property type="entry name" value="C2 domain"/>
    <property type="match status" value="1"/>
</dbReference>
<dbReference type="EMBL" id="CAMPGE010005135">
    <property type="protein sequence ID" value="CAI2363982.1"/>
    <property type="molecule type" value="Genomic_DNA"/>
</dbReference>
<reference evidence="4" key="1">
    <citation type="submission" date="2023-07" db="EMBL/GenBank/DDBJ databases">
        <authorList>
            <consortium name="AG Swart"/>
            <person name="Singh M."/>
            <person name="Singh A."/>
            <person name="Seah K."/>
            <person name="Emmerich C."/>
        </authorList>
    </citation>
    <scope>NUCLEOTIDE SEQUENCE</scope>
    <source>
        <strain evidence="4">DP1</strain>
    </source>
</reference>
<dbReference type="Proteomes" id="UP001295684">
    <property type="component" value="Unassembled WGS sequence"/>
</dbReference>
<dbReference type="PANTHER" id="PTHR10857:SF106">
    <property type="entry name" value="C2 DOMAIN-CONTAINING PROTEIN"/>
    <property type="match status" value="1"/>
</dbReference>
<feature type="region of interest" description="Disordered" evidence="2">
    <location>
        <begin position="1"/>
        <end position="25"/>
    </location>
</feature>
<dbReference type="SMART" id="SM00239">
    <property type="entry name" value="C2"/>
    <property type="match status" value="2"/>
</dbReference>
<dbReference type="SUPFAM" id="SSF49562">
    <property type="entry name" value="C2 domain (Calcium/lipid-binding domain, CaLB)"/>
    <property type="match status" value="2"/>
</dbReference>
<dbReference type="Pfam" id="PF00168">
    <property type="entry name" value="C2"/>
    <property type="match status" value="2"/>
</dbReference>
<keyword evidence="5" id="KW-1185">Reference proteome</keyword>
<comment type="caution">
    <text evidence="4">The sequence shown here is derived from an EMBL/GenBank/DDBJ whole genome shotgun (WGS) entry which is preliminary data.</text>
</comment>
<dbReference type="CDD" id="cd04048">
    <property type="entry name" value="C2A_Copine"/>
    <property type="match status" value="1"/>
</dbReference>
<feature type="compositionally biased region" description="Basic and acidic residues" evidence="2">
    <location>
        <begin position="1"/>
        <end position="14"/>
    </location>
</feature>
<dbReference type="PANTHER" id="PTHR10857">
    <property type="entry name" value="COPINE"/>
    <property type="match status" value="1"/>
</dbReference>
<dbReference type="InterPro" id="IPR036465">
    <property type="entry name" value="vWFA_dom_sf"/>
</dbReference>
<organism evidence="4 5">
    <name type="scientific">Euplotes crassus</name>
    <dbReference type="NCBI Taxonomy" id="5936"/>
    <lineage>
        <taxon>Eukaryota</taxon>
        <taxon>Sar</taxon>
        <taxon>Alveolata</taxon>
        <taxon>Ciliophora</taxon>
        <taxon>Intramacronucleata</taxon>
        <taxon>Spirotrichea</taxon>
        <taxon>Hypotrichia</taxon>
        <taxon>Euplotida</taxon>
        <taxon>Euplotidae</taxon>
        <taxon>Moneuplotes</taxon>
    </lineage>
</organism>
<proteinExistence type="inferred from homology"/>
<dbReference type="InterPro" id="IPR035892">
    <property type="entry name" value="C2_domain_sf"/>
</dbReference>
<dbReference type="GO" id="GO:0005886">
    <property type="term" value="C:plasma membrane"/>
    <property type="evidence" value="ECO:0007669"/>
    <property type="project" value="TreeGrafter"/>
</dbReference>
<gene>
    <name evidence="4" type="ORF">ECRASSUSDP1_LOCUS5322</name>
</gene>
<evidence type="ECO:0000256" key="2">
    <source>
        <dbReference type="SAM" id="MobiDB-lite"/>
    </source>
</evidence>
<dbReference type="PROSITE" id="PS50004">
    <property type="entry name" value="C2"/>
    <property type="match status" value="1"/>
</dbReference>